<dbReference type="CDD" id="cd01008">
    <property type="entry name" value="PBP2_NrtA_SsuA_CpmA_like"/>
    <property type="match status" value="1"/>
</dbReference>
<accession>A0A243Q529</accession>
<evidence type="ECO:0000313" key="4">
    <source>
        <dbReference type="Proteomes" id="UP000194632"/>
    </source>
</evidence>
<keyword evidence="1" id="KW-0732">Signal</keyword>
<organism evidence="3 4">
    <name type="scientific">Gordonia lacunae</name>
    <dbReference type="NCBI Taxonomy" id="417102"/>
    <lineage>
        <taxon>Bacteria</taxon>
        <taxon>Bacillati</taxon>
        <taxon>Actinomycetota</taxon>
        <taxon>Actinomycetes</taxon>
        <taxon>Mycobacteriales</taxon>
        <taxon>Gordoniaceae</taxon>
        <taxon>Gordonia</taxon>
    </lineage>
</organism>
<dbReference type="Proteomes" id="UP000194632">
    <property type="component" value="Unassembled WGS sequence"/>
</dbReference>
<dbReference type="RefSeq" id="WP_086537273.1">
    <property type="nucleotide sequence ID" value="NZ_JBLKRZ010000001.1"/>
</dbReference>
<feature type="chain" id="PRO_5039545504" evidence="1">
    <location>
        <begin position="32"/>
        <end position="344"/>
    </location>
</feature>
<sequence>MSTRTPLGSPLRRIRRAVALLSAGVALAAVAACGSDDASSAQRDVIETLRVGVIGSTNVITGPVGFAHSRGELLEAFAPLGVSKVEVFSFPNGPDLNQALIGGRLDVASYGDTPALVARGSGLQTRLLTIGQFDNDAGVVAKDPSIRSLADLAGKNIGVPKGSYIDRYLQGALAEQGIKANLIHLYPADQEAPLNSGEIDGAALPGVIPSVALQTFEGKGFHLVDSVYRDHPDLAGTSATVSSEQFLEKNPEFAATWQQLHAESVRYAKANWDEYLKFELANSKAPEAAVRAAANPEGYSEEPFPARGVELLTGTKAFLVEQGSIEDDFDLDSWLQRPATGANS</sequence>
<dbReference type="STRING" id="417102.CA982_21800"/>
<comment type="caution">
    <text evidence="3">The sequence shown here is derived from an EMBL/GenBank/DDBJ whole genome shotgun (WGS) entry which is preliminary data.</text>
</comment>
<dbReference type="EMBL" id="NGFO01000032">
    <property type="protein sequence ID" value="OUC76515.1"/>
    <property type="molecule type" value="Genomic_DNA"/>
</dbReference>
<dbReference type="Pfam" id="PF09084">
    <property type="entry name" value="NMT1"/>
    <property type="match status" value="1"/>
</dbReference>
<dbReference type="SUPFAM" id="SSF53850">
    <property type="entry name" value="Periplasmic binding protein-like II"/>
    <property type="match status" value="1"/>
</dbReference>
<dbReference type="PANTHER" id="PTHR30024">
    <property type="entry name" value="ALIPHATIC SULFONATES-BINDING PROTEIN-RELATED"/>
    <property type="match status" value="1"/>
</dbReference>
<reference evidence="3 4" key="1">
    <citation type="submission" date="2017-05" db="EMBL/GenBank/DDBJ databases">
        <title>Biotechnological potential of actinobacteria isolated from South African environments.</title>
        <authorList>
            <person name="Le Roes-Hill M."/>
            <person name="Prins A."/>
            <person name="Durrell K.A."/>
        </authorList>
    </citation>
    <scope>NUCLEOTIDE SEQUENCE [LARGE SCALE GENOMIC DNA]</scope>
    <source>
        <strain evidence="3">BS2</strain>
    </source>
</reference>
<feature type="signal peptide" evidence="1">
    <location>
        <begin position="1"/>
        <end position="31"/>
    </location>
</feature>
<protein>
    <submittedName>
        <fullName evidence="3">Sulfonate ABC transporter substrate-binding protein</fullName>
    </submittedName>
</protein>
<name>A0A243Q529_9ACTN</name>
<proteinExistence type="predicted"/>
<dbReference type="Gene3D" id="3.40.190.10">
    <property type="entry name" value="Periplasmic binding protein-like II"/>
    <property type="match status" value="2"/>
</dbReference>
<feature type="domain" description="SsuA/THI5-like" evidence="2">
    <location>
        <begin position="91"/>
        <end position="271"/>
    </location>
</feature>
<evidence type="ECO:0000256" key="1">
    <source>
        <dbReference type="SAM" id="SignalP"/>
    </source>
</evidence>
<evidence type="ECO:0000259" key="2">
    <source>
        <dbReference type="Pfam" id="PF09084"/>
    </source>
</evidence>
<dbReference type="AlphaFoldDB" id="A0A243Q529"/>
<dbReference type="OrthoDB" id="286202at2"/>
<keyword evidence="4" id="KW-1185">Reference proteome</keyword>
<dbReference type="InterPro" id="IPR015168">
    <property type="entry name" value="SsuA/THI5"/>
</dbReference>
<evidence type="ECO:0000313" key="3">
    <source>
        <dbReference type="EMBL" id="OUC76515.1"/>
    </source>
</evidence>
<dbReference type="PROSITE" id="PS51257">
    <property type="entry name" value="PROKAR_LIPOPROTEIN"/>
    <property type="match status" value="1"/>
</dbReference>
<gene>
    <name evidence="3" type="ORF">CA982_21800</name>
</gene>